<name>A0A081FW20_9GAMM</name>
<gene>
    <name evidence="1" type="ORF">ADIMK_3197</name>
</gene>
<dbReference type="PATRIC" id="fig|1232683.4.peg.3147"/>
<evidence type="ECO:0000313" key="2">
    <source>
        <dbReference type="Proteomes" id="UP000028252"/>
    </source>
</evidence>
<organism evidence="1 2">
    <name type="scientific">Marinobacterium lacunae</name>
    <dbReference type="NCBI Taxonomy" id="1232683"/>
    <lineage>
        <taxon>Bacteria</taxon>
        <taxon>Pseudomonadati</taxon>
        <taxon>Pseudomonadota</taxon>
        <taxon>Gammaproteobacteria</taxon>
        <taxon>Oceanospirillales</taxon>
        <taxon>Oceanospirillaceae</taxon>
        <taxon>Marinobacterium</taxon>
    </lineage>
</organism>
<dbReference type="Proteomes" id="UP000028252">
    <property type="component" value="Unassembled WGS sequence"/>
</dbReference>
<sequence>MPEEIAGVEALIGIIDRALFKGDKELIGLVGGVGVVTHRFSN</sequence>
<dbReference type="EMBL" id="JMQN01000047">
    <property type="protein sequence ID" value="KEA62725.1"/>
    <property type="molecule type" value="Genomic_DNA"/>
</dbReference>
<reference evidence="1 2" key="1">
    <citation type="submission" date="2014-04" db="EMBL/GenBank/DDBJ databases">
        <title>Marinobacterium kochiensis sp. nov., isolated from sediment sample collected from Kochi backwaters in Kerala, India.</title>
        <authorList>
            <person name="Singh A."/>
            <person name="Pinnaka A.K."/>
        </authorList>
    </citation>
    <scope>NUCLEOTIDE SEQUENCE [LARGE SCALE GENOMIC DNA]</scope>
    <source>
        <strain evidence="1 2">AK27</strain>
    </source>
</reference>
<accession>A0A081FW20</accession>
<comment type="caution">
    <text evidence="1">The sequence shown here is derived from an EMBL/GenBank/DDBJ whole genome shotgun (WGS) entry which is preliminary data.</text>
</comment>
<dbReference type="AlphaFoldDB" id="A0A081FW20"/>
<proteinExistence type="predicted"/>
<keyword evidence="2" id="KW-1185">Reference proteome</keyword>
<evidence type="ECO:0000313" key="1">
    <source>
        <dbReference type="EMBL" id="KEA62725.1"/>
    </source>
</evidence>
<protein>
    <submittedName>
        <fullName evidence="1">Uncharacterized protein</fullName>
    </submittedName>
</protein>